<comment type="caution">
    <text evidence="1">The sequence shown here is derived from an EMBL/GenBank/DDBJ whole genome shotgun (WGS) entry which is preliminary data.</text>
</comment>
<dbReference type="EMBL" id="JAOPGA020001000">
    <property type="protein sequence ID" value="KAL0483888.1"/>
    <property type="molecule type" value="Genomic_DNA"/>
</dbReference>
<dbReference type="AlphaFoldDB" id="A0AAW2Z272"/>
<reference evidence="1 2" key="1">
    <citation type="submission" date="2024-03" db="EMBL/GenBank/DDBJ databases">
        <title>The Acrasis kona genome and developmental transcriptomes reveal deep origins of eukaryotic multicellular pathways.</title>
        <authorList>
            <person name="Sheikh S."/>
            <person name="Fu C.-J."/>
            <person name="Brown M.W."/>
            <person name="Baldauf S.L."/>
        </authorList>
    </citation>
    <scope>NUCLEOTIDE SEQUENCE [LARGE SCALE GENOMIC DNA]</scope>
    <source>
        <strain evidence="1 2">ATCC MYA-3509</strain>
    </source>
</reference>
<sequence>MQTTPAYGDYINAPIDPNEIFPPINPDVNTSETLFDNRIYYENNEEFIASDAYTSTSSVKFSHLNTEQRIILGKLKNDPHYDQLSPEELAEKSIEYSDVNIFNEKYLNYTDLVGTTSTLDSCDHEYTPDFLDMNHLIEGEGEPVLKVKFIITDVKSKPNKHVRSATTKLLRGIRRNPKYGVFHSAFCVGPKIVEWSKASVCVVRSTASSSAIIAVDVAEYRGEAAIRNFLYRLSEIVVEWNKSHWFGWGRQKNCQFYVEDTFQRLGIKLCFNDQLQSYIKTLRNKGRCDAMLVLDDELRGLLGVQNKRIKFKTHEELDIFAHKLFNENEVFMDSMKGVQLLQLMKVFDRAFWMRYLRDKGKEQYAPCSCPFGDPRRTHTQWNIKALPKQNNTVLPKKGDDPCIIS</sequence>
<proteinExistence type="predicted"/>
<evidence type="ECO:0000313" key="2">
    <source>
        <dbReference type="Proteomes" id="UP001431209"/>
    </source>
</evidence>
<accession>A0AAW2Z272</accession>
<name>A0AAW2Z272_9EUKA</name>
<protein>
    <submittedName>
        <fullName evidence="1">Terpene synthase</fullName>
    </submittedName>
</protein>
<keyword evidence="2" id="KW-1185">Reference proteome</keyword>
<organism evidence="1 2">
    <name type="scientific">Acrasis kona</name>
    <dbReference type="NCBI Taxonomy" id="1008807"/>
    <lineage>
        <taxon>Eukaryota</taxon>
        <taxon>Discoba</taxon>
        <taxon>Heterolobosea</taxon>
        <taxon>Tetramitia</taxon>
        <taxon>Eutetramitia</taxon>
        <taxon>Acrasidae</taxon>
        <taxon>Acrasis</taxon>
    </lineage>
</organism>
<evidence type="ECO:0000313" key="1">
    <source>
        <dbReference type="EMBL" id="KAL0483888.1"/>
    </source>
</evidence>
<dbReference type="Proteomes" id="UP001431209">
    <property type="component" value="Unassembled WGS sequence"/>
</dbReference>
<gene>
    <name evidence="1" type="ORF">AKO1_014793</name>
</gene>